<protein>
    <submittedName>
        <fullName evidence="2">Uncharacterized protein</fullName>
    </submittedName>
</protein>
<dbReference type="AlphaFoldDB" id="A0A290Z7G1"/>
<dbReference type="KEGG" id="apre:CNX65_17960"/>
<evidence type="ECO:0000313" key="2">
    <source>
        <dbReference type="EMBL" id="ATE54936.1"/>
    </source>
</evidence>
<organism evidence="2 3">
    <name type="scientific">Actinosynnema pretiosum</name>
    <dbReference type="NCBI Taxonomy" id="42197"/>
    <lineage>
        <taxon>Bacteria</taxon>
        <taxon>Bacillati</taxon>
        <taxon>Actinomycetota</taxon>
        <taxon>Actinomycetes</taxon>
        <taxon>Pseudonocardiales</taxon>
        <taxon>Pseudonocardiaceae</taxon>
        <taxon>Actinosynnema</taxon>
    </lineage>
</organism>
<dbReference type="RefSeq" id="WP_096494558.1">
    <property type="nucleotide sequence ID" value="NZ_CP023445.1"/>
</dbReference>
<feature type="region of interest" description="Disordered" evidence="1">
    <location>
        <begin position="21"/>
        <end position="67"/>
    </location>
</feature>
<reference evidence="2" key="1">
    <citation type="submission" date="2017-09" db="EMBL/GenBank/DDBJ databases">
        <title>Complete Genome Sequence of ansamitocin-producing Bacterium Actinosynnema pretiosum X47.</title>
        <authorList>
            <person name="Cao G."/>
            <person name="Zong G."/>
            <person name="Zhong C."/>
            <person name="Fu J."/>
        </authorList>
    </citation>
    <scope>NUCLEOTIDE SEQUENCE [LARGE SCALE GENOMIC DNA]</scope>
    <source>
        <strain evidence="2">X47</strain>
    </source>
</reference>
<gene>
    <name evidence="2" type="ORF">CNX65_17960</name>
</gene>
<feature type="compositionally biased region" description="Basic and acidic residues" evidence="1">
    <location>
        <begin position="40"/>
        <end position="52"/>
    </location>
</feature>
<evidence type="ECO:0000256" key="1">
    <source>
        <dbReference type="SAM" id="MobiDB-lite"/>
    </source>
</evidence>
<dbReference type="EMBL" id="CP023445">
    <property type="protein sequence ID" value="ATE54936.1"/>
    <property type="molecule type" value="Genomic_DNA"/>
</dbReference>
<accession>A0A290Z7G1</accession>
<keyword evidence="3" id="KW-1185">Reference proteome</keyword>
<proteinExistence type="predicted"/>
<name>A0A290Z7G1_9PSEU</name>
<evidence type="ECO:0000313" key="3">
    <source>
        <dbReference type="Proteomes" id="UP000218505"/>
    </source>
</evidence>
<sequence>MLTETNASALKDVRSGVLLASASRRGEFRAQQLPTGDETGDQRVDQLSEERTAPASALTLPHGSRSR</sequence>
<dbReference type="Proteomes" id="UP000218505">
    <property type="component" value="Chromosome"/>
</dbReference>